<organism evidence="2">
    <name type="scientific">marine sediment metagenome</name>
    <dbReference type="NCBI Taxonomy" id="412755"/>
    <lineage>
        <taxon>unclassified sequences</taxon>
        <taxon>metagenomes</taxon>
        <taxon>ecological metagenomes</taxon>
    </lineage>
</organism>
<name>X0X890_9ZZZZ</name>
<gene>
    <name evidence="2" type="ORF">S01H1_63904</name>
</gene>
<accession>X0X890</accession>
<reference evidence="2" key="1">
    <citation type="journal article" date="2014" name="Front. Microbiol.">
        <title>High frequency of phylogenetically diverse reductive dehalogenase-homologous genes in deep subseafloor sedimentary metagenomes.</title>
        <authorList>
            <person name="Kawai M."/>
            <person name="Futagami T."/>
            <person name="Toyoda A."/>
            <person name="Takaki Y."/>
            <person name="Nishi S."/>
            <person name="Hori S."/>
            <person name="Arai W."/>
            <person name="Tsubouchi T."/>
            <person name="Morono Y."/>
            <person name="Uchiyama I."/>
            <person name="Ito T."/>
            <person name="Fujiyama A."/>
            <person name="Inagaki F."/>
            <person name="Takami H."/>
        </authorList>
    </citation>
    <scope>NUCLEOTIDE SEQUENCE</scope>
    <source>
        <strain evidence="2">Expedition CK06-06</strain>
    </source>
</reference>
<comment type="caution">
    <text evidence="2">The sequence shown here is derived from an EMBL/GenBank/DDBJ whole genome shotgun (WGS) entry which is preliminary data.</text>
</comment>
<dbReference type="InterPro" id="IPR003362">
    <property type="entry name" value="Bact_transf"/>
</dbReference>
<proteinExistence type="predicted"/>
<dbReference type="EMBL" id="BARS01042083">
    <property type="protein sequence ID" value="GAG39260.1"/>
    <property type="molecule type" value="Genomic_DNA"/>
</dbReference>
<evidence type="ECO:0000313" key="2">
    <source>
        <dbReference type="EMBL" id="GAG39260.1"/>
    </source>
</evidence>
<evidence type="ECO:0000259" key="1">
    <source>
        <dbReference type="Pfam" id="PF02397"/>
    </source>
</evidence>
<protein>
    <recommendedName>
        <fullName evidence="1">Bacterial sugar transferase domain-containing protein</fullName>
    </recommendedName>
</protein>
<dbReference type="PANTHER" id="PTHR30576">
    <property type="entry name" value="COLANIC BIOSYNTHESIS UDP-GLUCOSE LIPID CARRIER TRANSFERASE"/>
    <property type="match status" value="1"/>
</dbReference>
<dbReference type="AlphaFoldDB" id="X0X890"/>
<dbReference type="PANTHER" id="PTHR30576:SF10">
    <property type="entry name" value="SLL5057 PROTEIN"/>
    <property type="match status" value="1"/>
</dbReference>
<dbReference type="GO" id="GO:0016780">
    <property type="term" value="F:phosphotransferase activity, for other substituted phosphate groups"/>
    <property type="evidence" value="ECO:0007669"/>
    <property type="project" value="TreeGrafter"/>
</dbReference>
<dbReference type="Pfam" id="PF02397">
    <property type="entry name" value="Bac_transf"/>
    <property type="match status" value="1"/>
</dbReference>
<sequence length="119" mass="14095">EEFAKIKSGDPRVTNFGRWLRRYCLDELPQLIHVFQGEMSLVGPRPYLLREFEKMGGYRKTILKTLPGMAGLWQVSGKNELTFEDRLRLEEYYVRNWSLWLDFVILVKTVKVVWRGEGV</sequence>
<feature type="domain" description="Bacterial sugar transferase" evidence="1">
    <location>
        <begin position="7"/>
        <end position="114"/>
    </location>
</feature>
<feature type="non-terminal residue" evidence="2">
    <location>
        <position position="1"/>
    </location>
</feature>